<evidence type="ECO:0000313" key="1">
    <source>
        <dbReference type="EMBL" id="MCR9016903.1"/>
    </source>
</evidence>
<dbReference type="Proteomes" id="UP001142175">
    <property type="component" value="Unassembled WGS sequence"/>
</dbReference>
<sequence length="136" mass="15443">MTKEELKNFVSVYNKSVRKGIKGKNKEGKDVQEQTSWAFFTREEIERLLEITDPKSGGIKIYFGQYDKENLDLVPKDRKDREDYIGMVSLALSAANQKEDGIFDVFDNQSEEVSDTNSIANGGKICPPYCQPPINI</sequence>
<evidence type="ECO:0000313" key="2">
    <source>
        <dbReference type="Proteomes" id="UP001142175"/>
    </source>
</evidence>
<organism evidence="1 2">
    <name type="scientific">Aquiflexum gelatinilyticum</name>
    <dbReference type="NCBI Taxonomy" id="2961943"/>
    <lineage>
        <taxon>Bacteria</taxon>
        <taxon>Pseudomonadati</taxon>
        <taxon>Bacteroidota</taxon>
        <taxon>Cytophagia</taxon>
        <taxon>Cytophagales</taxon>
        <taxon>Cyclobacteriaceae</taxon>
        <taxon>Aquiflexum</taxon>
    </lineage>
</organism>
<keyword evidence="2" id="KW-1185">Reference proteome</keyword>
<protein>
    <submittedName>
        <fullName evidence="1">Uncharacterized protein</fullName>
    </submittedName>
</protein>
<name>A0A9X2P9P8_9BACT</name>
<dbReference type="RefSeq" id="WP_258424749.1">
    <property type="nucleotide sequence ID" value="NZ_JANSUY010000021.1"/>
</dbReference>
<dbReference type="AlphaFoldDB" id="A0A9X2P9P8"/>
<comment type="caution">
    <text evidence="1">The sequence shown here is derived from an EMBL/GenBank/DDBJ whole genome shotgun (WGS) entry which is preliminary data.</text>
</comment>
<dbReference type="EMBL" id="JANSUY010000021">
    <property type="protein sequence ID" value="MCR9016903.1"/>
    <property type="molecule type" value="Genomic_DNA"/>
</dbReference>
<gene>
    <name evidence="1" type="ORF">NU887_17855</name>
</gene>
<accession>A0A9X2P9P8</accession>
<proteinExistence type="predicted"/>
<reference evidence="1" key="1">
    <citation type="submission" date="2022-08" db="EMBL/GenBank/DDBJ databases">
        <authorList>
            <person name="Zhang D."/>
        </authorList>
    </citation>
    <scope>NUCLEOTIDE SEQUENCE</scope>
    <source>
        <strain evidence="1">XJ19-11</strain>
    </source>
</reference>